<evidence type="ECO:0000256" key="17">
    <source>
        <dbReference type="SAM" id="Coils"/>
    </source>
</evidence>
<keyword evidence="8" id="KW-0597">Phosphoprotein</keyword>
<evidence type="ECO:0000256" key="4">
    <source>
        <dbReference type="ARBA" id="ARBA00006603"/>
    </source>
</evidence>
<dbReference type="Gene3D" id="1.20.5.730">
    <property type="entry name" value="Single helix bin"/>
    <property type="match status" value="1"/>
</dbReference>
<reference evidence="21" key="3">
    <citation type="submission" date="2025-09" db="UniProtKB">
        <authorList>
            <consortium name="Ensembl"/>
        </authorList>
    </citation>
    <scope>IDENTIFICATION</scope>
    <source>
        <strain evidence="21">Guanapo</strain>
    </source>
</reference>
<feature type="coiled-coil region" evidence="17">
    <location>
        <begin position="302"/>
        <end position="346"/>
    </location>
</feature>
<dbReference type="GO" id="GO:0005769">
    <property type="term" value="C:early endosome"/>
    <property type="evidence" value="ECO:0007669"/>
    <property type="project" value="UniProtKB-SubCell"/>
</dbReference>
<dbReference type="GO" id="GO:0005813">
    <property type="term" value="C:centrosome"/>
    <property type="evidence" value="ECO:0007669"/>
    <property type="project" value="UniProtKB-SubCell"/>
</dbReference>
<comment type="subcellular location">
    <subcellularLocation>
        <location evidence="1">Cytoplasm</location>
        <location evidence="1">Cytoskeleton</location>
        <location evidence="1">Cilium basal body</location>
    </subcellularLocation>
    <subcellularLocation>
        <location evidence="2">Cytoplasm</location>
        <location evidence="2">Cytoskeleton</location>
        <location evidence="2">Microtubule organizing center</location>
        <location evidence="2">Centrosome</location>
    </subcellularLocation>
    <subcellularLocation>
        <location evidence="3">Early endosome</location>
    </subcellularLocation>
</comment>
<dbReference type="Bgee" id="ENSPREG00000015356">
    <property type="expression patterns" value="Expressed in caudal fin and 1 other cell type or tissue"/>
</dbReference>
<reference evidence="22" key="1">
    <citation type="submission" date="2013-11" db="EMBL/GenBank/DDBJ databases">
        <title>The genomic landscape of the Guanapo guppy.</title>
        <authorList>
            <person name="Kuenstner A."/>
            <person name="Dreyer C."/>
        </authorList>
    </citation>
    <scope>NUCLEOTIDE SEQUENCE</scope>
    <source>
        <strain evidence="22">Guanapo</strain>
    </source>
</reference>
<evidence type="ECO:0000256" key="18">
    <source>
        <dbReference type="SAM" id="MobiDB-lite"/>
    </source>
</evidence>
<feature type="domain" description="Rabaptin GTPase-Rab5 binding" evidence="20">
    <location>
        <begin position="301"/>
        <end position="424"/>
    </location>
</feature>
<keyword evidence="13 17" id="KW-0175">Coiled coil</keyword>
<dbReference type="OMA" id="XAHEDSE"/>
<evidence type="ECO:0000256" key="16">
    <source>
        <dbReference type="ARBA" id="ARBA00045310"/>
    </source>
</evidence>
<keyword evidence="12" id="KW-0653">Protein transport</keyword>
<dbReference type="GO" id="GO:0006897">
    <property type="term" value="P:endocytosis"/>
    <property type="evidence" value="ECO:0007669"/>
    <property type="project" value="UniProtKB-KW"/>
</dbReference>
<evidence type="ECO:0000256" key="14">
    <source>
        <dbReference type="ARBA" id="ARBA00023212"/>
    </source>
</evidence>
<dbReference type="InterPro" id="IPR003914">
    <property type="entry name" value="Rabaptin"/>
</dbReference>
<keyword evidence="11" id="KW-0970">Cilium biogenesis/degradation</keyword>
<dbReference type="PANTHER" id="PTHR31179">
    <property type="entry name" value="RAB GTPASE-BINDING EFFECTOR PROTEIN"/>
    <property type="match status" value="1"/>
</dbReference>
<sequence length="448" mass="49658">MSVKQPTKVTQSNSDRRNGLQAQLAEYRAQAEHWQGVATICELSKQEELAELQKQCDEEIQSLQEALRETAAQYEARIAVLQSQPVDWRRTGGHNAVSLPATGRAGATPTSPLMTLQPAEGEGSPLSAEGYFSLQNCDSASLSSFSLDTPSLPRKLLAQDDTDSLVSTGTLVPEAIYLPPAGHRLVTHSDWDAMNAQLSELRGEVNRLQAEKEELERELDTHTHQTHKQVSLLQSQVQASETLLQDLQKSFSQSQSAVQSRLAELSLSQRKMCCELSRLKGEEVDESLLDSMSSLSSGAHCEERLRIEIVNLREQLDSRTEENVQLSTLSTETEKIQAERDQQQAQLLSCRSELDALRVALTHLQSSNKGLTHDKAVLHQQCLELRSQVISLRSQVDTSQTVQRDFVELSQSLQVKLELIRQAESLEQVKEILGESVGEAESQPAEAS</sequence>
<evidence type="ECO:0000256" key="12">
    <source>
        <dbReference type="ARBA" id="ARBA00022927"/>
    </source>
</evidence>
<dbReference type="GO" id="GO:0015031">
    <property type="term" value="P:protein transport"/>
    <property type="evidence" value="ECO:0007669"/>
    <property type="project" value="UniProtKB-KW"/>
</dbReference>
<dbReference type="Proteomes" id="UP000242638">
    <property type="component" value="Unassembled WGS sequence"/>
</dbReference>
<dbReference type="InterPro" id="IPR015390">
    <property type="entry name" value="Rabaptin_Rab5-bd_dom"/>
</dbReference>
<reference evidence="21" key="2">
    <citation type="submission" date="2025-08" db="UniProtKB">
        <authorList>
            <consortium name="Ensembl"/>
        </authorList>
    </citation>
    <scope>IDENTIFICATION</scope>
    <source>
        <strain evidence="21">Guanapo</strain>
    </source>
</reference>
<dbReference type="PANTHER" id="PTHR31179:SF6">
    <property type="entry name" value="RAB GTPASE-BINDING EFFECTOR PROTEIN 2"/>
    <property type="match status" value="1"/>
</dbReference>
<evidence type="ECO:0000256" key="1">
    <source>
        <dbReference type="ARBA" id="ARBA00004120"/>
    </source>
</evidence>
<evidence type="ECO:0000256" key="8">
    <source>
        <dbReference type="ARBA" id="ARBA00022553"/>
    </source>
</evidence>
<feature type="domain" description="Rabaptin coiled-coil" evidence="19">
    <location>
        <begin position="7"/>
        <end position="78"/>
    </location>
</feature>
<dbReference type="AlphaFoldDB" id="A0A3P9PLZ3"/>
<evidence type="ECO:0000256" key="10">
    <source>
        <dbReference type="ARBA" id="ARBA00022753"/>
    </source>
</evidence>
<keyword evidence="22" id="KW-1185">Reference proteome</keyword>
<dbReference type="Pfam" id="PF09311">
    <property type="entry name" value="Rab5-bind"/>
    <property type="match status" value="2"/>
</dbReference>
<proteinExistence type="inferred from homology"/>
<keyword evidence="14" id="KW-0206">Cytoskeleton</keyword>
<evidence type="ECO:0000256" key="13">
    <source>
        <dbReference type="ARBA" id="ARBA00023054"/>
    </source>
</evidence>
<comment type="similarity">
    <text evidence="4">Belongs to the rabaptin family.</text>
</comment>
<evidence type="ECO:0000259" key="19">
    <source>
        <dbReference type="Pfam" id="PF03528"/>
    </source>
</evidence>
<dbReference type="Gene3D" id="1.20.5.340">
    <property type="match status" value="1"/>
</dbReference>
<dbReference type="GO" id="GO:0030030">
    <property type="term" value="P:cell projection organization"/>
    <property type="evidence" value="ECO:0007669"/>
    <property type="project" value="UniProtKB-KW"/>
</dbReference>
<evidence type="ECO:0000256" key="9">
    <source>
        <dbReference type="ARBA" id="ARBA00022583"/>
    </source>
</evidence>
<dbReference type="STRING" id="8081.ENSPREP00000022748"/>
<keyword evidence="15" id="KW-0966">Cell projection</keyword>
<comment type="function">
    <text evidence="16">Plays a role in membrane trafficking and in homotypic early endosome fusion. Participates in arteriogenesis by regulating vascular endothelial growth factor receptor 2/VEGFR2 cell surface expression and endosomal trafficking. By interacting with SDCCAG8, localizes to centrosomes and plays a critical role in ciliogenesis.</text>
</comment>
<feature type="coiled-coil region" evidence="17">
    <location>
        <begin position="191"/>
        <end position="225"/>
    </location>
</feature>
<evidence type="ECO:0000256" key="3">
    <source>
        <dbReference type="ARBA" id="ARBA00004412"/>
    </source>
</evidence>
<evidence type="ECO:0000256" key="2">
    <source>
        <dbReference type="ARBA" id="ARBA00004300"/>
    </source>
</evidence>
<feature type="compositionally biased region" description="Polar residues" evidence="18">
    <location>
        <begin position="1"/>
        <end position="13"/>
    </location>
</feature>
<dbReference type="GO" id="GO:0005096">
    <property type="term" value="F:GTPase activator activity"/>
    <property type="evidence" value="ECO:0007669"/>
    <property type="project" value="InterPro"/>
</dbReference>
<evidence type="ECO:0000256" key="11">
    <source>
        <dbReference type="ARBA" id="ARBA00022794"/>
    </source>
</evidence>
<evidence type="ECO:0000256" key="6">
    <source>
        <dbReference type="ARBA" id="ARBA00022448"/>
    </source>
</evidence>
<dbReference type="SUPFAM" id="SSF103652">
    <property type="entry name" value="G protein-binding domain"/>
    <property type="match status" value="2"/>
</dbReference>
<organism evidence="21 22">
    <name type="scientific">Poecilia reticulata</name>
    <name type="common">Guppy</name>
    <name type="synonym">Acanthophacelus reticulatus</name>
    <dbReference type="NCBI Taxonomy" id="8081"/>
    <lineage>
        <taxon>Eukaryota</taxon>
        <taxon>Metazoa</taxon>
        <taxon>Chordata</taxon>
        <taxon>Craniata</taxon>
        <taxon>Vertebrata</taxon>
        <taxon>Euteleostomi</taxon>
        <taxon>Actinopterygii</taxon>
        <taxon>Neopterygii</taxon>
        <taxon>Teleostei</taxon>
        <taxon>Neoteleostei</taxon>
        <taxon>Acanthomorphata</taxon>
        <taxon>Ovalentaria</taxon>
        <taxon>Atherinomorphae</taxon>
        <taxon>Cyprinodontiformes</taxon>
        <taxon>Poeciliidae</taxon>
        <taxon>Poeciliinae</taxon>
        <taxon>Poecilia</taxon>
    </lineage>
</organism>
<protein>
    <recommendedName>
        <fullName evidence="5">Rab GTPase-binding effector protein 2</fullName>
    </recommendedName>
</protein>
<keyword evidence="6" id="KW-0813">Transport</keyword>
<evidence type="ECO:0000256" key="7">
    <source>
        <dbReference type="ARBA" id="ARBA00022490"/>
    </source>
</evidence>
<accession>A0A3P9PLZ3</accession>
<feature type="domain" description="Rabaptin GTPase-Rab5 binding" evidence="20">
    <location>
        <begin position="201"/>
        <end position="282"/>
    </location>
</feature>
<evidence type="ECO:0000259" key="20">
    <source>
        <dbReference type="Pfam" id="PF09311"/>
    </source>
</evidence>
<feature type="region of interest" description="Disordered" evidence="18">
    <location>
        <begin position="1"/>
        <end position="20"/>
    </location>
</feature>
<evidence type="ECO:0000313" key="21">
    <source>
        <dbReference type="Ensembl" id="ENSPREP00000022748.1"/>
    </source>
</evidence>
<name>A0A3P9PLZ3_POERE</name>
<evidence type="ECO:0000313" key="22">
    <source>
        <dbReference type="Proteomes" id="UP000242638"/>
    </source>
</evidence>
<keyword evidence="9" id="KW-0254">Endocytosis</keyword>
<feature type="coiled-coil region" evidence="17">
    <location>
        <begin position="46"/>
        <end position="84"/>
    </location>
</feature>
<keyword evidence="7" id="KW-0963">Cytoplasm</keyword>
<evidence type="ECO:0000256" key="15">
    <source>
        <dbReference type="ARBA" id="ARBA00023273"/>
    </source>
</evidence>
<evidence type="ECO:0000256" key="5">
    <source>
        <dbReference type="ARBA" id="ARBA00019765"/>
    </source>
</evidence>
<dbReference type="Ensembl" id="ENSPRET00000022985.1">
    <property type="protein sequence ID" value="ENSPREP00000022748.1"/>
    <property type="gene ID" value="ENSPREG00000015356.1"/>
</dbReference>
<dbReference type="Pfam" id="PF03528">
    <property type="entry name" value="Rabaptin"/>
    <property type="match status" value="1"/>
</dbReference>
<keyword evidence="10" id="KW-0967">Endosome</keyword>
<dbReference type="InterPro" id="IPR018514">
    <property type="entry name" value="Rabaptin_CC"/>
</dbReference>
<dbReference type="GO" id="GO:0008083">
    <property type="term" value="F:growth factor activity"/>
    <property type="evidence" value="ECO:0007669"/>
    <property type="project" value="InterPro"/>
</dbReference>
<dbReference type="GeneTree" id="ENSGT00530000063743"/>